<dbReference type="STRING" id="6832.A0A553P4P2"/>
<evidence type="ECO:0008006" key="16">
    <source>
        <dbReference type="Google" id="ProtNLM"/>
    </source>
</evidence>
<dbReference type="Gene3D" id="1.20.58.390">
    <property type="entry name" value="Neurotransmitter-gated ion-channel transmembrane domain"/>
    <property type="match status" value="1"/>
</dbReference>
<feature type="transmembrane region" description="Helical" evidence="11">
    <location>
        <begin position="173"/>
        <end position="193"/>
    </location>
</feature>
<keyword evidence="10" id="KW-0407">Ion channel</keyword>
<evidence type="ECO:0000256" key="1">
    <source>
        <dbReference type="ARBA" id="ARBA00004141"/>
    </source>
</evidence>
<dbReference type="InterPro" id="IPR018000">
    <property type="entry name" value="Neurotransmitter_ion_chnl_CS"/>
</dbReference>
<dbReference type="Gene3D" id="2.70.170.10">
    <property type="entry name" value="Neurotransmitter-gated ion-channel ligand-binding domain"/>
    <property type="match status" value="1"/>
</dbReference>
<dbReference type="InterPro" id="IPR006201">
    <property type="entry name" value="Neur_channel"/>
</dbReference>
<keyword evidence="9 11" id="KW-0472">Membrane</keyword>
<reference evidence="14 15" key="1">
    <citation type="journal article" date="2018" name="Nat. Ecol. Evol.">
        <title>Genomic signatures of mitonuclear coevolution across populations of Tigriopus californicus.</title>
        <authorList>
            <person name="Barreto F.S."/>
            <person name="Watson E.T."/>
            <person name="Lima T.G."/>
            <person name="Willett C.S."/>
            <person name="Edmands S."/>
            <person name="Li W."/>
            <person name="Burton R.S."/>
        </authorList>
    </citation>
    <scope>NUCLEOTIDE SEQUENCE [LARGE SCALE GENOMIC DNA]</scope>
    <source>
        <strain evidence="14 15">San Diego</strain>
    </source>
</reference>
<keyword evidence="8" id="KW-0406">Ion transport</keyword>
<evidence type="ECO:0000313" key="14">
    <source>
        <dbReference type="EMBL" id="TRY72661.1"/>
    </source>
</evidence>
<dbReference type="GO" id="GO:0005886">
    <property type="term" value="C:plasma membrane"/>
    <property type="evidence" value="ECO:0007669"/>
    <property type="project" value="UniProtKB-SubCell"/>
</dbReference>
<name>A0A553P4P2_TIGCA</name>
<dbReference type="PRINTS" id="PR00253">
    <property type="entry name" value="GABAARECEPTR"/>
</dbReference>
<keyword evidence="3" id="KW-0813">Transport</keyword>
<keyword evidence="6" id="KW-0732">Signal</keyword>
<dbReference type="SUPFAM" id="SSF63712">
    <property type="entry name" value="Nicotinic receptor ligand binding domain-like"/>
    <property type="match status" value="1"/>
</dbReference>
<evidence type="ECO:0000256" key="7">
    <source>
        <dbReference type="ARBA" id="ARBA00022989"/>
    </source>
</evidence>
<dbReference type="PANTHER" id="PTHR18945">
    <property type="entry name" value="NEUROTRANSMITTER GATED ION CHANNEL"/>
    <property type="match status" value="1"/>
</dbReference>
<sequence length="383" mass="43463">LEVQGFFTLKWNDSRVSVTGQPESNGNVILAANCVHLLWTPDVWIQDLVSFGKHSIIGQLARLIIHKNKEIEYWQSVNLRLTCPMNLDKYPFDQQECMIRFSSNGLTNDLQTYEGSIQFSETAHLAQGALQYHMTLEPLQDNEYATQNCKNGAKCWPQIAAKLHLDRYFKNHALQVFIPTGCLVVLSWISFLIPPYIVPGRMVLLVTLLLVVFSTYASQHELAPQSSGVKIQDIWFLGCIVFILCAIFEYAICLFLKRSMTRIKRKKITKILEKQEKEQSKNRIFSIRQAPKNGSEFKPSLESKQVGDMSVSHNRDLLELLANPAQAVLRNPGQTDSGTSYGDVNDQNMEGEEILENIDHASLRLFPCAFAVYVIVFATVFLV</sequence>
<feature type="domain" description="Neurotransmitter-gated ion-channel ligand-binding" evidence="12">
    <location>
        <begin position="2"/>
        <end position="167"/>
    </location>
</feature>
<keyword evidence="7 11" id="KW-1133">Transmembrane helix</keyword>
<evidence type="ECO:0000256" key="9">
    <source>
        <dbReference type="ARBA" id="ARBA00023136"/>
    </source>
</evidence>
<dbReference type="GO" id="GO:0005254">
    <property type="term" value="F:chloride channel activity"/>
    <property type="evidence" value="ECO:0007669"/>
    <property type="project" value="UniProtKB-ARBA"/>
</dbReference>
<feature type="domain" description="Neurotransmitter-gated ion-channel transmembrane" evidence="13">
    <location>
        <begin position="177"/>
        <end position="282"/>
    </location>
</feature>
<dbReference type="Pfam" id="PF02931">
    <property type="entry name" value="Neur_chan_LBD"/>
    <property type="match status" value="1"/>
</dbReference>
<dbReference type="InterPro" id="IPR036734">
    <property type="entry name" value="Neur_chan_lig-bd_sf"/>
</dbReference>
<proteinExistence type="predicted"/>
<evidence type="ECO:0000256" key="6">
    <source>
        <dbReference type="ARBA" id="ARBA00022729"/>
    </source>
</evidence>
<evidence type="ECO:0000313" key="15">
    <source>
        <dbReference type="Proteomes" id="UP000318571"/>
    </source>
</evidence>
<dbReference type="EMBL" id="VCGU01000008">
    <property type="protein sequence ID" value="TRY72661.1"/>
    <property type="molecule type" value="Genomic_DNA"/>
</dbReference>
<keyword evidence="5 11" id="KW-0812">Transmembrane</keyword>
<keyword evidence="15" id="KW-1185">Reference proteome</keyword>
<dbReference type="Pfam" id="PF02932">
    <property type="entry name" value="Neur_chan_memb"/>
    <property type="match status" value="1"/>
</dbReference>
<evidence type="ECO:0000256" key="11">
    <source>
        <dbReference type="SAM" id="Phobius"/>
    </source>
</evidence>
<feature type="transmembrane region" description="Helical" evidence="11">
    <location>
        <begin position="363"/>
        <end position="382"/>
    </location>
</feature>
<feature type="transmembrane region" description="Helical" evidence="11">
    <location>
        <begin position="234"/>
        <end position="256"/>
    </location>
</feature>
<keyword evidence="4" id="KW-1003">Cell membrane</keyword>
<dbReference type="GO" id="GO:0004888">
    <property type="term" value="F:transmembrane signaling receptor activity"/>
    <property type="evidence" value="ECO:0007669"/>
    <property type="project" value="InterPro"/>
</dbReference>
<protein>
    <recommendedName>
        <fullName evidence="16">Neurotransmitter-gated ion-channel ligand-binding domain-containing protein</fullName>
    </recommendedName>
</protein>
<dbReference type="Proteomes" id="UP000318571">
    <property type="component" value="Chromosome 7"/>
</dbReference>
<dbReference type="GO" id="GO:0005230">
    <property type="term" value="F:extracellular ligand-gated monoatomic ion channel activity"/>
    <property type="evidence" value="ECO:0007669"/>
    <property type="project" value="InterPro"/>
</dbReference>
<evidence type="ECO:0000259" key="12">
    <source>
        <dbReference type="Pfam" id="PF02931"/>
    </source>
</evidence>
<feature type="transmembrane region" description="Helical" evidence="11">
    <location>
        <begin position="202"/>
        <end position="219"/>
    </location>
</feature>
<evidence type="ECO:0000256" key="8">
    <source>
        <dbReference type="ARBA" id="ARBA00023065"/>
    </source>
</evidence>
<dbReference type="GO" id="GO:0099095">
    <property type="term" value="F:ligand-gated monoatomic anion channel activity"/>
    <property type="evidence" value="ECO:0007669"/>
    <property type="project" value="UniProtKB-ARBA"/>
</dbReference>
<dbReference type="InterPro" id="IPR006029">
    <property type="entry name" value="Neurotrans-gated_channel_TM"/>
</dbReference>
<dbReference type="SUPFAM" id="SSF90112">
    <property type="entry name" value="Neurotransmitter-gated ion-channel transmembrane pore"/>
    <property type="match status" value="1"/>
</dbReference>
<dbReference type="InterPro" id="IPR006028">
    <property type="entry name" value="GABAA/Glycine_rcpt"/>
</dbReference>
<evidence type="ECO:0000256" key="3">
    <source>
        <dbReference type="ARBA" id="ARBA00022448"/>
    </source>
</evidence>
<dbReference type="InterPro" id="IPR036719">
    <property type="entry name" value="Neuro-gated_channel_TM_sf"/>
</dbReference>
<evidence type="ECO:0000256" key="10">
    <source>
        <dbReference type="ARBA" id="ARBA00023303"/>
    </source>
</evidence>
<accession>A0A553P4P2</accession>
<dbReference type="InterPro" id="IPR038050">
    <property type="entry name" value="Neuro_actylchol_rec"/>
</dbReference>
<comment type="subcellular location">
    <subcellularLocation>
        <location evidence="2">Cell membrane</location>
    </subcellularLocation>
    <subcellularLocation>
        <location evidence="1">Membrane</location>
        <topology evidence="1">Multi-pass membrane protein</topology>
    </subcellularLocation>
</comment>
<dbReference type="InterPro" id="IPR006202">
    <property type="entry name" value="Neur_chan_lig-bd"/>
</dbReference>
<feature type="non-terminal residue" evidence="14">
    <location>
        <position position="1"/>
    </location>
</feature>
<dbReference type="PROSITE" id="PS00236">
    <property type="entry name" value="NEUROTR_ION_CHANNEL"/>
    <property type="match status" value="1"/>
</dbReference>
<evidence type="ECO:0000256" key="4">
    <source>
        <dbReference type="ARBA" id="ARBA00022475"/>
    </source>
</evidence>
<gene>
    <name evidence="14" type="ORF">TCAL_10870</name>
</gene>
<evidence type="ECO:0000256" key="5">
    <source>
        <dbReference type="ARBA" id="ARBA00022692"/>
    </source>
</evidence>
<dbReference type="AlphaFoldDB" id="A0A553P4P2"/>
<comment type="caution">
    <text evidence="14">The sequence shown here is derived from an EMBL/GenBank/DDBJ whole genome shotgun (WGS) entry which is preliminary data.</text>
</comment>
<organism evidence="14 15">
    <name type="scientific">Tigriopus californicus</name>
    <name type="common">Marine copepod</name>
    <dbReference type="NCBI Taxonomy" id="6832"/>
    <lineage>
        <taxon>Eukaryota</taxon>
        <taxon>Metazoa</taxon>
        <taxon>Ecdysozoa</taxon>
        <taxon>Arthropoda</taxon>
        <taxon>Crustacea</taxon>
        <taxon>Multicrustacea</taxon>
        <taxon>Hexanauplia</taxon>
        <taxon>Copepoda</taxon>
        <taxon>Harpacticoida</taxon>
        <taxon>Harpacticidae</taxon>
        <taxon>Tigriopus</taxon>
    </lineage>
</organism>
<evidence type="ECO:0000256" key="2">
    <source>
        <dbReference type="ARBA" id="ARBA00004236"/>
    </source>
</evidence>
<evidence type="ECO:0000259" key="13">
    <source>
        <dbReference type="Pfam" id="PF02932"/>
    </source>
</evidence>